<reference evidence="2 3" key="1">
    <citation type="submission" date="2024-01" db="EMBL/GenBank/DDBJ databases">
        <title>The genome of the rayed Mediterranean limpet Patella caerulea (Linnaeus, 1758).</title>
        <authorList>
            <person name="Anh-Thu Weber A."/>
            <person name="Halstead-Nussloch G."/>
        </authorList>
    </citation>
    <scope>NUCLEOTIDE SEQUENCE [LARGE SCALE GENOMIC DNA]</scope>
    <source>
        <strain evidence="2">AATW-2023a</strain>
        <tissue evidence="2">Whole specimen</tissue>
    </source>
</reference>
<dbReference type="EMBL" id="JAZGQO010000009">
    <property type="protein sequence ID" value="KAK6177892.1"/>
    <property type="molecule type" value="Genomic_DNA"/>
</dbReference>
<comment type="caution">
    <text evidence="2">The sequence shown here is derived from an EMBL/GenBank/DDBJ whole genome shotgun (WGS) entry which is preliminary data.</text>
</comment>
<keyword evidence="3" id="KW-1185">Reference proteome</keyword>
<name>A0AAN8JI02_PATCE</name>
<dbReference type="AlphaFoldDB" id="A0AAN8JI02"/>
<evidence type="ECO:0000256" key="1">
    <source>
        <dbReference type="SAM" id="SignalP"/>
    </source>
</evidence>
<accession>A0AAN8JI02</accession>
<gene>
    <name evidence="2" type="ORF">SNE40_012766</name>
</gene>
<evidence type="ECO:0000313" key="3">
    <source>
        <dbReference type="Proteomes" id="UP001347796"/>
    </source>
</evidence>
<keyword evidence="1" id="KW-0732">Signal</keyword>
<feature type="signal peptide" evidence="1">
    <location>
        <begin position="1"/>
        <end position="18"/>
    </location>
</feature>
<protein>
    <submittedName>
        <fullName evidence="2">Uncharacterized protein</fullName>
    </submittedName>
</protein>
<feature type="chain" id="PRO_5042939704" evidence="1">
    <location>
        <begin position="19"/>
        <end position="104"/>
    </location>
</feature>
<sequence>MNSAVVLLVIAFAAVALGSFERRQKICGQVNDRCGMINGMQCCKGYTCQSYGLNGQRRCQFGSGIGGGVGGCINRGNTCSMMGNGRRCCMGSQCRRISGRSVCM</sequence>
<evidence type="ECO:0000313" key="2">
    <source>
        <dbReference type="EMBL" id="KAK6177892.1"/>
    </source>
</evidence>
<proteinExistence type="predicted"/>
<dbReference type="Proteomes" id="UP001347796">
    <property type="component" value="Unassembled WGS sequence"/>
</dbReference>
<organism evidence="2 3">
    <name type="scientific">Patella caerulea</name>
    <name type="common">Rayed Mediterranean limpet</name>
    <dbReference type="NCBI Taxonomy" id="87958"/>
    <lineage>
        <taxon>Eukaryota</taxon>
        <taxon>Metazoa</taxon>
        <taxon>Spiralia</taxon>
        <taxon>Lophotrochozoa</taxon>
        <taxon>Mollusca</taxon>
        <taxon>Gastropoda</taxon>
        <taxon>Patellogastropoda</taxon>
        <taxon>Patelloidea</taxon>
        <taxon>Patellidae</taxon>
        <taxon>Patella</taxon>
    </lineage>
</organism>